<dbReference type="Proteomes" id="UP001165283">
    <property type="component" value="Unassembled WGS sequence"/>
</dbReference>
<dbReference type="RefSeq" id="WP_252446392.1">
    <property type="nucleotide sequence ID" value="NZ_JAGSOV010000096.1"/>
</dbReference>
<keyword evidence="4" id="KW-1185">Reference proteome</keyword>
<evidence type="ECO:0000313" key="3">
    <source>
        <dbReference type="EMBL" id="MCO1660861.1"/>
    </source>
</evidence>
<dbReference type="EMBL" id="JAGSOV010000096">
    <property type="protein sequence ID" value="MCO1660861.1"/>
    <property type="molecule type" value="Genomic_DNA"/>
</dbReference>
<gene>
    <name evidence="3" type="ORF">KDL28_38020</name>
</gene>
<dbReference type="Pfam" id="PF11695">
    <property type="entry name" value="DUF3291"/>
    <property type="match status" value="1"/>
</dbReference>
<protein>
    <submittedName>
        <fullName evidence="3">DUF3291 domain-containing protein</fullName>
    </submittedName>
</protein>
<accession>A0ABT1AD87</accession>
<organism evidence="3 4">
    <name type="scientific">Pseudonocardia humida</name>
    <dbReference type="NCBI Taxonomy" id="2800819"/>
    <lineage>
        <taxon>Bacteria</taxon>
        <taxon>Bacillati</taxon>
        <taxon>Actinomycetota</taxon>
        <taxon>Actinomycetes</taxon>
        <taxon>Pseudonocardiales</taxon>
        <taxon>Pseudonocardiaceae</taxon>
        <taxon>Pseudonocardia</taxon>
    </lineage>
</organism>
<dbReference type="InterPro" id="IPR021708">
    <property type="entry name" value="DUF3291"/>
</dbReference>
<comment type="caution">
    <text evidence="3">The sequence shown here is derived from an EMBL/GenBank/DDBJ whole genome shotgun (WGS) entry which is preliminary data.</text>
</comment>
<reference evidence="3" key="1">
    <citation type="submission" date="2021-04" db="EMBL/GenBank/DDBJ databases">
        <title>Pseudonocardia sp. nov., isolated from sandy soil of mangrove forest.</title>
        <authorList>
            <person name="Zan Z."/>
            <person name="Huang R."/>
            <person name="Liu W."/>
        </authorList>
    </citation>
    <scope>NUCLEOTIDE SEQUENCE</scope>
    <source>
        <strain evidence="3">S2-4</strain>
    </source>
</reference>
<dbReference type="InterPro" id="IPR011008">
    <property type="entry name" value="Dimeric_a/b-barrel"/>
</dbReference>
<dbReference type="SUPFAM" id="SSF54909">
    <property type="entry name" value="Dimeric alpha+beta barrel"/>
    <property type="match status" value="1"/>
</dbReference>
<proteinExistence type="predicted"/>
<feature type="domain" description="DUF3291" evidence="2">
    <location>
        <begin position="20"/>
        <end position="157"/>
    </location>
</feature>
<name>A0ABT1AD87_9PSEU</name>
<feature type="region of interest" description="Disordered" evidence="1">
    <location>
        <begin position="151"/>
        <end position="173"/>
    </location>
</feature>
<sequence>MRETDCPSSVPRPSVGAVQLAQVNIALPIAPLSTPELAGFVAELEPVNALADAAPGFVWRMQTEDGDATAVRGFDDDRLIVNMSVWTSVEALAAFVYSGHHREVMARRREWFARMREAFQALWWVPDGTRPTVTDAEVRLDHLRRQGPTPHAFTFARPFPAPDTVPGTGAPRVGADRFCRA</sequence>
<evidence type="ECO:0000256" key="1">
    <source>
        <dbReference type="SAM" id="MobiDB-lite"/>
    </source>
</evidence>
<evidence type="ECO:0000313" key="4">
    <source>
        <dbReference type="Proteomes" id="UP001165283"/>
    </source>
</evidence>
<evidence type="ECO:0000259" key="2">
    <source>
        <dbReference type="Pfam" id="PF11695"/>
    </source>
</evidence>